<reference evidence="3 4" key="1">
    <citation type="journal article" date="2017" name="Int. J. Syst. Evol. Microbiol.">
        <title>Bacillus mangrovi sp. nov., isolated from a sediment sample from a mangrove forest.</title>
        <authorList>
            <person name="Gupta V."/>
            <person name="Singh P.K."/>
            <person name="Korpole S."/>
            <person name="Tanuku N.R.S."/>
            <person name="Pinnaka A.K."/>
        </authorList>
    </citation>
    <scope>NUCLEOTIDE SEQUENCE [LARGE SCALE GENOMIC DNA]</scope>
    <source>
        <strain evidence="3 4">KCTC 33872</strain>
    </source>
</reference>
<dbReference type="PANTHER" id="PTHR30204:SF96">
    <property type="entry name" value="CHROMOSOME-ANCHORING PROTEIN RACA"/>
    <property type="match status" value="1"/>
</dbReference>
<dbReference type="InterPro" id="IPR009061">
    <property type="entry name" value="DNA-bd_dom_put_sf"/>
</dbReference>
<dbReference type="EMBL" id="WMIB01000012">
    <property type="protein sequence ID" value="MTH54269.1"/>
    <property type="molecule type" value="Genomic_DNA"/>
</dbReference>
<dbReference type="Proteomes" id="UP000434639">
    <property type="component" value="Unassembled WGS sequence"/>
</dbReference>
<name>A0A7X2V5K4_9BACI</name>
<feature type="domain" description="HTH merR-type" evidence="2">
    <location>
        <begin position="3"/>
        <end position="72"/>
    </location>
</feature>
<evidence type="ECO:0000313" key="4">
    <source>
        <dbReference type="Proteomes" id="UP000434639"/>
    </source>
</evidence>
<dbReference type="GO" id="GO:0003700">
    <property type="term" value="F:DNA-binding transcription factor activity"/>
    <property type="evidence" value="ECO:0007669"/>
    <property type="project" value="InterPro"/>
</dbReference>
<proteinExistence type="predicted"/>
<dbReference type="InterPro" id="IPR047057">
    <property type="entry name" value="MerR_fam"/>
</dbReference>
<dbReference type="GO" id="GO:0003677">
    <property type="term" value="F:DNA binding"/>
    <property type="evidence" value="ECO:0007669"/>
    <property type="project" value="UniProtKB-KW"/>
</dbReference>
<evidence type="ECO:0000256" key="1">
    <source>
        <dbReference type="ARBA" id="ARBA00023125"/>
    </source>
</evidence>
<dbReference type="PROSITE" id="PS00552">
    <property type="entry name" value="HTH_MERR_1"/>
    <property type="match status" value="1"/>
</dbReference>
<dbReference type="Pfam" id="PF13411">
    <property type="entry name" value="MerR_1"/>
    <property type="match status" value="1"/>
</dbReference>
<organism evidence="3 4">
    <name type="scientific">Metabacillus mangrovi</name>
    <dbReference type="NCBI Taxonomy" id="1491830"/>
    <lineage>
        <taxon>Bacteria</taxon>
        <taxon>Bacillati</taxon>
        <taxon>Bacillota</taxon>
        <taxon>Bacilli</taxon>
        <taxon>Bacillales</taxon>
        <taxon>Bacillaceae</taxon>
        <taxon>Metabacillus</taxon>
    </lineage>
</organism>
<dbReference type="RefSeq" id="WP_155112780.1">
    <property type="nucleotide sequence ID" value="NZ_WMIB01000012.1"/>
</dbReference>
<dbReference type="Gene3D" id="1.10.1660.10">
    <property type="match status" value="1"/>
</dbReference>
<evidence type="ECO:0000313" key="3">
    <source>
        <dbReference type="EMBL" id="MTH54269.1"/>
    </source>
</evidence>
<sequence>MLGYSTGEAAKKLNISVRTLRYYDQIGLVRPAHKQESGKRYYSDEDLLQLEKIILLKEASLSLEDIKKVIQKVTIQEVLSIHRMELKEAIIRMEHALQHTNTLLNVVKIEGTLRWEQLLLLIKNGSEAKERKKDLGEWFSTEEQALLMEKLPKLESESGITQKWINLLKRIEWCIEEGKSPNSKEGRLIAEDIRILSEEMFDGNHSLMEKFWEVRKSEDVSANLFPIDRRVISFIEEAMESMES</sequence>
<evidence type="ECO:0000259" key="2">
    <source>
        <dbReference type="PROSITE" id="PS50937"/>
    </source>
</evidence>
<dbReference type="PANTHER" id="PTHR30204">
    <property type="entry name" value="REDOX-CYCLING DRUG-SENSING TRANSCRIPTIONAL ACTIVATOR SOXR"/>
    <property type="match status" value="1"/>
</dbReference>
<comment type="caution">
    <text evidence="3">The sequence shown here is derived from an EMBL/GenBank/DDBJ whole genome shotgun (WGS) entry which is preliminary data.</text>
</comment>
<dbReference type="SUPFAM" id="SSF46955">
    <property type="entry name" value="Putative DNA-binding domain"/>
    <property type="match status" value="1"/>
</dbReference>
<protein>
    <submittedName>
        <fullName evidence="3">MerR family transcriptional regulator</fullName>
    </submittedName>
</protein>
<dbReference type="AlphaFoldDB" id="A0A7X2V5K4"/>
<keyword evidence="4" id="KW-1185">Reference proteome</keyword>
<dbReference type="InterPro" id="IPR000551">
    <property type="entry name" value="MerR-type_HTH_dom"/>
</dbReference>
<accession>A0A7X2V5K4</accession>
<dbReference type="PROSITE" id="PS50937">
    <property type="entry name" value="HTH_MERR_2"/>
    <property type="match status" value="1"/>
</dbReference>
<gene>
    <name evidence="3" type="ORF">GKZ89_12730</name>
</gene>
<dbReference type="CDD" id="cd01106">
    <property type="entry name" value="HTH_TipAL-Mta"/>
    <property type="match status" value="1"/>
</dbReference>
<dbReference type="SMART" id="SM00422">
    <property type="entry name" value="HTH_MERR"/>
    <property type="match status" value="1"/>
</dbReference>
<keyword evidence="1" id="KW-0238">DNA-binding</keyword>
<dbReference type="OrthoDB" id="1894615at2"/>